<proteinExistence type="predicted"/>
<dbReference type="Pfam" id="PF14178">
    <property type="entry name" value="YppF"/>
    <property type="match status" value="1"/>
</dbReference>
<dbReference type="PATRIC" id="fig|1459.3.peg.2319"/>
<dbReference type="AlphaFoldDB" id="A0A0M0GBQ0"/>
<dbReference type="RefSeq" id="WP_053434618.1">
    <property type="nucleotide sequence ID" value="NZ_LGUF01000007.1"/>
</dbReference>
<name>A0A0M0GBQ0_SPOGL</name>
<organism evidence="1 2">
    <name type="scientific">Sporosarcina globispora</name>
    <name type="common">Bacillus globisporus</name>
    <dbReference type="NCBI Taxonomy" id="1459"/>
    <lineage>
        <taxon>Bacteria</taxon>
        <taxon>Bacillati</taxon>
        <taxon>Bacillota</taxon>
        <taxon>Bacilli</taxon>
        <taxon>Bacillales</taxon>
        <taxon>Caryophanaceae</taxon>
        <taxon>Sporosarcina</taxon>
    </lineage>
</organism>
<evidence type="ECO:0008006" key="3">
    <source>
        <dbReference type="Google" id="ProtNLM"/>
    </source>
</evidence>
<evidence type="ECO:0000313" key="1">
    <source>
        <dbReference type="EMBL" id="KON87274.1"/>
    </source>
</evidence>
<reference evidence="2" key="1">
    <citation type="submission" date="2015-07" db="EMBL/GenBank/DDBJ databases">
        <title>Fjat-10036 dsm4.</title>
        <authorList>
            <person name="Liu B."/>
            <person name="Wang J."/>
            <person name="Zhu Y."/>
            <person name="Liu G."/>
            <person name="Chen Q."/>
            <person name="Chen Z."/>
            <person name="Lan J."/>
            <person name="Che J."/>
            <person name="Ge C."/>
            <person name="Shi H."/>
            <person name="Pan Z."/>
            <person name="Liu X."/>
        </authorList>
    </citation>
    <scope>NUCLEOTIDE SEQUENCE [LARGE SCALE GENOMIC DNA]</scope>
    <source>
        <strain evidence="2">DSM 4</strain>
    </source>
</reference>
<dbReference type="EMBL" id="LGUF01000007">
    <property type="protein sequence ID" value="KON87274.1"/>
    <property type="molecule type" value="Genomic_DNA"/>
</dbReference>
<comment type="caution">
    <text evidence="1">The sequence shown here is derived from an EMBL/GenBank/DDBJ whole genome shotgun (WGS) entry which is preliminary data.</text>
</comment>
<sequence>MNVHELKMKFHQLREYTPENVNELLDFAKKAYIHNEISSTDYRNLVRELEAQGAAVPESYKDNSLQDSVNA</sequence>
<gene>
    <name evidence="1" type="ORF">AF332_10875</name>
</gene>
<evidence type="ECO:0000313" key="2">
    <source>
        <dbReference type="Proteomes" id="UP000037109"/>
    </source>
</evidence>
<dbReference type="InterPro" id="IPR025553">
    <property type="entry name" value="YppF"/>
</dbReference>
<dbReference type="Proteomes" id="UP000037109">
    <property type="component" value="Unassembled WGS sequence"/>
</dbReference>
<protein>
    <recommendedName>
        <fullName evidence="3">YppF-like protein</fullName>
    </recommendedName>
</protein>
<dbReference type="OrthoDB" id="2680239at2"/>
<accession>A0A0M0GBQ0</accession>
<keyword evidence="2" id="KW-1185">Reference proteome</keyword>